<dbReference type="EMBL" id="JAWZYT010001173">
    <property type="protein sequence ID" value="KAK4314872.1"/>
    <property type="molecule type" value="Genomic_DNA"/>
</dbReference>
<dbReference type="AlphaFoldDB" id="A0AAE1PXJ9"/>
<name>A0AAE1PXJ9_9EUCA</name>
<evidence type="ECO:0000313" key="2">
    <source>
        <dbReference type="Proteomes" id="UP001292094"/>
    </source>
</evidence>
<reference evidence="1" key="1">
    <citation type="submission" date="2023-11" db="EMBL/GenBank/DDBJ databases">
        <title>Genome assemblies of two species of porcelain crab, Petrolisthes cinctipes and Petrolisthes manimaculis (Anomura: Porcellanidae).</title>
        <authorList>
            <person name="Angst P."/>
        </authorList>
    </citation>
    <scope>NUCLEOTIDE SEQUENCE</scope>
    <source>
        <strain evidence="1">PB745_02</strain>
        <tissue evidence="1">Gill</tissue>
    </source>
</reference>
<organism evidence="1 2">
    <name type="scientific">Petrolisthes manimaculis</name>
    <dbReference type="NCBI Taxonomy" id="1843537"/>
    <lineage>
        <taxon>Eukaryota</taxon>
        <taxon>Metazoa</taxon>
        <taxon>Ecdysozoa</taxon>
        <taxon>Arthropoda</taxon>
        <taxon>Crustacea</taxon>
        <taxon>Multicrustacea</taxon>
        <taxon>Malacostraca</taxon>
        <taxon>Eumalacostraca</taxon>
        <taxon>Eucarida</taxon>
        <taxon>Decapoda</taxon>
        <taxon>Pleocyemata</taxon>
        <taxon>Anomura</taxon>
        <taxon>Galatheoidea</taxon>
        <taxon>Porcellanidae</taxon>
        <taxon>Petrolisthes</taxon>
    </lineage>
</organism>
<keyword evidence="2" id="KW-1185">Reference proteome</keyword>
<gene>
    <name evidence="1" type="ORF">Pmani_013867</name>
</gene>
<evidence type="ECO:0000313" key="1">
    <source>
        <dbReference type="EMBL" id="KAK4314872.1"/>
    </source>
</evidence>
<sequence>MPLNTHSHTLIERPKGLAGYAPAKWCAVCGTTAVKKQVTSCLFTDCPNVCHKQCLIDLQANFDCDTVGELRQHHQIPDPVTYINTHNQTSPNSNVPACTSEEEELLNLDTRELVNIIQSLRR</sequence>
<protein>
    <submittedName>
        <fullName evidence="1">Uncharacterized protein</fullName>
    </submittedName>
</protein>
<dbReference type="Proteomes" id="UP001292094">
    <property type="component" value="Unassembled WGS sequence"/>
</dbReference>
<comment type="caution">
    <text evidence="1">The sequence shown here is derived from an EMBL/GenBank/DDBJ whole genome shotgun (WGS) entry which is preliminary data.</text>
</comment>
<accession>A0AAE1PXJ9</accession>
<proteinExistence type="predicted"/>